<sequence length="509" mass="58886">MEEESTLVRADDPKPAGEIKLESYSLYFKGLVNEETVELLTGFGVAICDKDDKLLFQMKEQVHDSRVSLLEVELMAMKRGLTEAVGLGIDHILIYCDHYRIFELVMERSASEQENIALVMDDVQRIRQRLTSSFPVLMMKRTERRSIVYFPEDLLVEILSRVPTKSLARLRSTSKRWNVLVKDGRFAKKHYANSPNQSSLVLMVTNFRVYLVSVDYLHGKVTASAKITSQFNLQDHVSKQVDVCNAYHSDGLLVCITKDHRLVVWNPCSGQTRWIQARNSYNENVYYALGYDDKSSCYKILWMHRVVDGISRHTELEVYDFASNSWRGIDSATEWCIEQHRSRGMYVKGTIYWLALMSEEPPFDHFLLSFDFSTERFQSLSLPSDIDHQTLLGVVLSVTKEEQKLCMLATYGSDERFKSDVWIATKMESTGAMSWSKFRRFHSRIFMSVSVDHENKVLLCCNNLRVSNYNNILHIAGEDKYIHLDHDEEFKRPLLLTYVPSLVQIQQGI</sequence>
<dbReference type="PROSITE" id="PS50181">
    <property type="entry name" value="FBOX"/>
    <property type="match status" value="1"/>
</dbReference>
<dbReference type="InterPro" id="IPR006527">
    <property type="entry name" value="F-box-assoc_dom_typ1"/>
</dbReference>
<organism evidence="2 3">
    <name type="scientific">Arabidopsis thaliana x Arabidopsis arenosa</name>
    <dbReference type="NCBI Taxonomy" id="1240361"/>
    <lineage>
        <taxon>Eukaryota</taxon>
        <taxon>Viridiplantae</taxon>
        <taxon>Streptophyta</taxon>
        <taxon>Embryophyta</taxon>
        <taxon>Tracheophyta</taxon>
        <taxon>Spermatophyta</taxon>
        <taxon>Magnoliopsida</taxon>
        <taxon>eudicotyledons</taxon>
        <taxon>Gunneridae</taxon>
        <taxon>Pentapetalae</taxon>
        <taxon>rosids</taxon>
        <taxon>malvids</taxon>
        <taxon>Brassicales</taxon>
        <taxon>Brassicaceae</taxon>
        <taxon>Camelineae</taxon>
        <taxon>Arabidopsis</taxon>
    </lineage>
</organism>
<dbReference type="FunFam" id="3.30.420.10:FF:000076">
    <property type="entry name" value="RBR-type E3 ubiquitin transferase"/>
    <property type="match status" value="1"/>
</dbReference>
<feature type="domain" description="F-box" evidence="1">
    <location>
        <begin position="144"/>
        <end position="190"/>
    </location>
</feature>
<dbReference type="Pfam" id="PF00646">
    <property type="entry name" value="F-box"/>
    <property type="match status" value="1"/>
</dbReference>
<evidence type="ECO:0000259" key="1">
    <source>
        <dbReference type="PROSITE" id="PS50181"/>
    </source>
</evidence>
<evidence type="ECO:0000313" key="2">
    <source>
        <dbReference type="EMBL" id="KAG7559779.1"/>
    </source>
</evidence>
<gene>
    <name evidence="2" type="ORF">ISN45_Aa05g013620</name>
</gene>
<dbReference type="Pfam" id="PF13456">
    <property type="entry name" value="RVT_3"/>
    <property type="match status" value="1"/>
</dbReference>
<dbReference type="InterPro" id="IPR001810">
    <property type="entry name" value="F-box_dom"/>
</dbReference>
<reference evidence="2 3" key="1">
    <citation type="submission" date="2020-12" db="EMBL/GenBank/DDBJ databases">
        <title>Concerted genomic and epigenomic changes stabilize Arabidopsis allopolyploids.</title>
        <authorList>
            <person name="Chen Z."/>
        </authorList>
    </citation>
    <scope>NUCLEOTIDE SEQUENCE [LARGE SCALE GENOMIC DNA]</scope>
    <source>
        <strain evidence="2">Allo738</strain>
        <tissue evidence="2">Leaf</tissue>
    </source>
</reference>
<protein>
    <submittedName>
        <fullName evidence="2">F-box domain</fullName>
    </submittedName>
</protein>
<dbReference type="Proteomes" id="UP000694240">
    <property type="component" value="Chromosome 10"/>
</dbReference>
<dbReference type="Pfam" id="PF07734">
    <property type="entry name" value="FBA_1"/>
    <property type="match status" value="1"/>
</dbReference>
<dbReference type="CDD" id="cd22157">
    <property type="entry name" value="F-box_AtFBW1-like"/>
    <property type="match status" value="1"/>
</dbReference>
<dbReference type="PANTHER" id="PTHR31672">
    <property type="entry name" value="BNACNNG10540D PROTEIN"/>
    <property type="match status" value="1"/>
</dbReference>
<dbReference type="InterPro" id="IPR017451">
    <property type="entry name" value="F-box-assoc_interact_dom"/>
</dbReference>
<proteinExistence type="predicted"/>
<accession>A0A8T1ZKT9</accession>
<dbReference type="InterPro" id="IPR050796">
    <property type="entry name" value="SCF_F-box_component"/>
</dbReference>
<dbReference type="GO" id="GO:0003676">
    <property type="term" value="F:nucleic acid binding"/>
    <property type="evidence" value="ECO:0007669"/>
    <property type="project" value="InterPro"/>
</dbReference>
<dbReference type="GO" id="GO:0004523">
    <property type="term" value="F:RNA-DNA hybrid ribonuclease activity"/>
    <property type="evidence" value="ECO:0007669"/>
    <property type="project" value="InterPro"/>
</dbReference>
<comment type="caution">
    <text evidence="2">The sequence shown here is derived from an EMBL/GenBank/DDBJ whole genome shotgun (WGS) entry which is preliminary data.</text>
</comment>
<dbReference type="InterPro" id="IPR002156">
    <property type="entry name" value="RNaseH_domain"/>
</dbReference>
<dbReference type="SMART" id="SM00256">
    <property type="entry name" value="FBOX"/>
    <property type="match status" value="1"/>
</dbReference>
<dbReference type="NCBIfam" id="TIGR01640">
    <property type="entry name" value="F_box_assoc_1"/>
    <property type="match status" value="1"/>
</dbReference>
<dbReference type="PANTHER" id="PTHR31672:SF13">
    <property type="entry name" value="F-BOX PROTEIN CPR30-LIKE"/>
    <property type="match status" value="1"/>
</dbReference>
<name>A0A8T1ZKT9_9BRAS</name>
<dbReference type="EMBL" id="JAEFBK010000010">
    <property type="protein sequence ID" value="KAG7559779.1"/>
    <property type="molecule type" value="Genomic_DNA"/>
</dbReference>
<evidence type="ECO:0000313" key="3">
    <source>
        <dbReference type="Proteomes" id="UP000694240"/>
    </source>
</evidence>
<keyword evidence="3" id="KW-1185">Reference proteome</keyword>
<dbReference type="AlphaFoldDB" id="A0A8T1ZKT9"/>